<evidence type="ECO:0000313" key="1">
    <source>
        <dbReference type="EMBL" id="MVX56461.1"/>
    </source>
</evidence>
<reference evidence="1 2" key="1">
    <citation type="submission" date="2019-12" db="EMBL/GenBank/DDBJ databases">
        <title>Microbes associate with the intestines of laboratory mice.</title>
        <authorList>
            <person name="Navarre W."/>
            <person name="Wong E."/>
        </authorList>
    </citation>
    <scope>NUCLEOTIDE SEQUENCE [LARGE SCALE GENOMIC DNA]</scope>
    <source>
        <strain evidence="1 2">NM82_D38</strain>
    </source>
</reference>
<gene>
    <name evidence="1" type="ORF">E5987_04470</name>
</gene>
<dbReference type="RefSeq" id="WP_160334891.1">
    <property type="nucleotide sequence ID" value="NZ_WSRP01000010.1"/>
</dbReference>
<name>A0A6L6YMN3_9BURK</name>
<proteinExistence type="predicted"/>
<organism evidence="1 2">
    <name type="scientific">Parasutterella muris</name>
    <dbReference type="NCBI Taxonomy" id="2565572"/>
    <lineage>
        <taxon>Bacteria</taxon>
        <taxon>Pseudomonadati</taxon>
        <taxon>Pseudomonadota</taxon>
        <taxon>Betaproteobacteria</taxon>
        <taxon>Burkholderiales</taxon>
        <taxon>Sutterellaceae</taxon>
        <taxon>Parasutterella</taxon>
    </lineage>
</organism>
<sequence length="81" mass="8900">MERIRQETGKRIHPQIVGQNLPCVLNNSFKEQSSISVFTLESATADSNESAVLKYRVDGIEFELHASNAGDAAVALLRTIL</sequence>
<evidence type="ECO:0000313" key="2">
    <source>
        <dbReference type="Proteomes" id="UP000472580"/>
    </source>
</evidence>
<dbReference type="AlphaFoldDB" id="A0A6L6YMN3"/>
<accession>A0A6L6YMN3</accession>
<dbReference type="Proteomes" id="UP000472580">
    <property type="component" value="Unassembled WGS sequence"/>
</dbReference>
<protein>
    <submittedName>
        <fullName evidence="1">Uncharacterized protein</fullName>
    </submittedName>
</protein>
<dbReference type="EMBL" id="WSRP01000010">
    <property type="protein sequence ID" value="MVX56461.1"/>
    <property type="molecule type" value="Genomic_DNA"/>
</dbReference>
<comment type="caution">
    <text evidence="1">The sequence shown here is derived from an EMBL/GenBank/DDBJ whole genome shotgun (WGS) entry which is preliminary data.</text>
</comment>
<keyword evidence="2" id="KW-1185">Reference proteome</keyword>